<dbReference type="SUPFAM" id="SSF143422">
    <property type="entry name" value="Transposase IS200-like"/>
    <property type="match status" value="1"/>
</dbReference>
<dbReference type="AlphaFoldDB" id="A0A3N0B0H5"/>
<dbReference type="EMBL" id="QICD01000028">
    <property type="protein sequence ID" value="RNL40309.1"/>
    <property type="molecule type" value="Genomic_DNA"/>
</dbReference>
<accession>A0A3N0B0H5</accession>
<dbReference type="Proteomes" id="UP000278632">
    <property type="component" value="Unassembled WGS sequence"/>
</dbReference>
<gene>
    <name evidence="2" type="ORF">DMP08_10475</name>
</gene>
<dbReference type="SMART" id="SM01321">
    <property type="entry name" value="Y1_Tnp"/>
    <property type="match status" value="1"/>
</dbReference>
<dbReference type="InterPro" id="IPR002686">
    <property type="entry name" value="Transposase_17"/>
</dbReference>
<dbReference type="PANTHER" id="PTHR34322">
    <property type="entry name" value="TRANSPOSASE, Y1_TNP DOMAIN-CONTAINING"/>
    <property type="match status" value="1"/>
</dbReference>
<organism evidence="2 3">
    <name type="scientific">Paraeggerthella hongkongensis</name>
    <dbReference type="NCBI Taxonomy" id="230658"/>
    <lineage>
        <taxon>Bacteria</taxon>
        <taxon>Bacillati</taxon>
        <taxon>Actinomycetota</taxon>
        <taxon>Coriobacteriia</taxon>
        <taxon>Eggerthellales</taxon>
        <taxon>Eggerthellaceae</taxon>
        <taxon>Paraeggerthella</taxon>
    </lineage>
</organism>
<reference evidence="3" key="1">
    <citation type="submission" date="2018-05" db="EMBL/GenBank/DDBJ databases">
        <title>Genome Sequencing of selected type strains of the family Eggerthellaceae.</title>
        <authorList>
            <person name="Danylec N."/>
            <person name="Stoll D.A."/>
            <person name="Doetsch A."/>
            <person name="Huch M."/>
        </authorList>
    </citation>
    <scope>NUCLEOTIDE SEQUENCE [LARGE SCALE GENOMIC DNA]</scope>
    <source>
        <strain evidence="3">DSM 16106</strain>
    </source>
</reference>
<protein>
    <submittedName>
        <fullName evidence="2">Transposase</fullName>
    </submittedName>
</protein>
<dbReference type="GO" id="GO:0006313">
    <property type="term" value="P:DNA transposition"/>
    <property type="evidence" value="ECO:0007669"/>
    <property type="project" value="InterPro"/>
</dbReference>
<dbReference type="GO" id="GO:0003677">
    <property type="term" value="F:DNA binding"/>
    <property type="evidence" value="ECO:0007669"/>
    <property type="project" value="InterPro"/>
</dbReference>
<proteinExistence type="predicted"/>
<dbReference type="GO" id="GO:0004803">
    <property type="term" value="F:transposase activity"/>
    <property type="evidence" value="ECO:0007669"/>
    <property type="project" value="InterPro"/>
</dbReference>
<dbReference type="InterPro" id="IPR036515">
    <property type="entry name" value="Transposase_17_sf"/>
</dbReference>
<evidence type="ECO:0000313" key="3">
    <source>
        <dbReference type="Proteomes" id="UP000278632"/>
    </source>
</evidence>
<dbReference type="OrthoDB" id="9814067at2"/>
<dbReference type="RefSeq" id="WP_123192834.1">
    <property type="nucleotide sequence ID" value="NZ_QICD01000028.1"/>
</dbReference>
<evidence type="ECO:0000259" key="1">
    <source>
        <dbReference type="SMART" id="SM01321"/>
    </source>
</evidence>
<name>A0A3N0B0H5_9ACTN</name>
<comment type="caution">
    <text evidence="2">The sequence shown here is derived from an EMBL/GenBank/DDBJ whole genome shotgun (WGS) entry which is preliminary data.</text>
</comment>
<dbReference type="Pfam" id="PF01797">
    <property type="entry name" value="Y1_Tnp"/>
    <property type="match status" value="1"/>
</dbReference>
<dbReference type="Gene3D" id="3.30.70.1290">
    <property type="entry name" value="Transposase IS200-like"/>
    <property type="match status" value="1"/>
</dbReference>
<evidence type="ECO:0000313" key="2">
    <source>
        <dbReference type="EMBL" id="RNL40309.1"/>
    </source>
</evidence>
<dbReference type="PANTHER" id="PTHR34322:SF2">
    <property type="entry name" value="TRANSPOSASE IS200-LIKE DOMAIN-CONTAINING PROTEIN"/>
    <property type="match status" value="1"/>
</dbReference>
<feature type="domain" description="Transposase IS200-like" evidence="1">
    <location>
        <begin position="9"/>
        <end position="123"/>
    </location>
</feature>
<sequence>MPRTARRESASDLYHVTARGTGRRRIFDDDADRKRFVSGFCELTTKDDIGLLAWCLMDNHIHLLAKTQVRSLSKGMHRLTTSYAHYFNGRHGHVGPVLQDRFDSLPIETDEHLLAAVRYIHLNPMDLGIARPENYPWSSFREYLGKPRLCAVETVLDLAGGKESFADFCNPSNGRDHMATLDERHPRISEAEAARIVQSCFGPDFADRFALFDNKERNRALRRLKMLGLSIRQIERLTGIGRNIIARA</sequence>
<keyword evidence="3" id="KW-1185">Reference proteome</keyword>